<evidence type="ECO:0000313" key="2">
    <source>
        <dbReference type="Proteomes" id="UP000294200"/>
    </source>
</evidence>
<dbReference type="EMBL" id="MWML01000198">
    <property type="protein sequence ID" value="TCG05067.1"/>
    <property type="molecule type" value="Genomic_DNA"/>
</dbReference>
<dbReference type="PANTHER" id="PTHR34319:SF6">
    <property type="entry name" value="MAJOR EXPORTED PROTEIN"/>
    <property type="match status" value="1"/>
</dbReference>
<name>A0A4R0XDC1_9BURK</name>
<dbReference type="SUPFAM" id="SSF141452">
    <property type="entry name" value="Hcp1-like"/>
    <property type="match status" value="1"/>
</dbReference>
<dbReference type="Pfam" id="PF05638">
    <property type="entry name" value="T6SS_HCP"/>
    <property type="match status" value="1"/>
</dbReference>
<evidence type="ECO:0000313" key="1">
    <source>
        <dbReference type="EMBL" id="TCG05067.1"/>
    </source>
</evidence>
<dbReference type="AlphaFoldDB" id="A0A4R0XDC1"/>
<comment type="caution">
    <text evidence="1">The sequence shown here is derived from an EMBL/GenBank/DDBJ whole genome shotgun (WGS) entry which is preliminary data.</text>
</comment>
<accession>A0A4R0XDC1</accession>
<dbReference type="Proteomes" id="UP000294200">
    <property type="component" value="Unassembled WGS sequence"/>
</dbReference>
<dbReference type="Gene3D" id="2.30.110.20">
    <property type="entry name" value="Hcp1-like"/>
    <property type="match status" value="1"/>
</dbReference>
<reference evidence="1 2" key="1">
    <citation type="submission" date="2017-02" db="EMBL/GenBank/DDBJ databases">
        <title>Paraburkholderia sophoroidis sp. nov. and Paraburkholderia steynii sp. nov. rhizobial symbionts of the fynbos legume Hypocalyptus sophoroides.</title>
        <authorList>
            <person name="Steenkamp E.T."/>
            <person name="Beukes C.W."/>
            <person name="Van Zyl E."/>
            <person name="Avontuur J."/>
            <person name="Chan W.Y."/>
            <person name="Hassen A."/>
            <person name="Palmer M."/>
            <person name="Mthombeni L."/>
            <person name="Phalane F."/>
            <person name="Sereme K."/>
            <person name="Venter S.N."/>
        </authorList>
    </citation>
    <scope>NUCLEOTIDE SEQUENCE [LARGE SCALE GENOMIC DNA]</scope>
    <source>
        <strain evidence="1 2">HC1.1ba</strain>
    </source>
</reference>
<dbReference type="PANTHER" id="PTHR34319">
    <property type="entry name" value="MAJOR EXPORTED PROTEIN"/>
    <property type="match status" value="1"/>
</dbReference>
<proteinExistence type="predicted"/>
<dbReference type="InterPro" id="IPR052947">
    <property type="entry name" value="T6SS_Hcp1_domain"/>
</dbReference>
<sequence length="160" mass="17997">MAVPLHLWLKDEGGADILGSSEVFGREGSIEVLSLTHGVHSPTDSNTGKLIGARSHRPLTIEKEIDRSSALLYRAVARGATLRSGELRFYRATDAGREEAYFTVSMKNVKVVGVSPKVLNIREVESQHRNHFEIVEFRYEEIAWTYADGNMIFKDAWSYI</sequence>
<gene>
    <name evidence="1" type="ORF">BZM27_36505</name>
</gene>
<dbReference type="InterPro" id="IPR036624">
    <property type="entry name" value="Hcp1-lik_sf"/>
</dbReference>
<dbReference type="InterPro" id="IPR008514">
    <property type="entry name" value="T6SS_Hcp"/>
</dbReference>
<protein>
    <submittedName>
        <fullName evidence="1">Hcp1 family type VI secretion system effector</fullName>
    </submittedName>
</protein>
<organism evidence="1 2">
    <name type="scientific">Paraburkholderia steynii</name>
    <dbReference type="NCBI Taxonomy" id="1245441"/>
    <lineage>
        <taxon>Bacteria</taxon>
        <taxon>Pseudomonadati</taxon>
        <taxon>Pseudomonadota</taxon>
        <taxon>Betaproteobacteria</taxon>
        <taxon>Burkholderiales</taxon>
        <taxon>Burkholderiaceae</taxon>
        <taxon>Paraburkholderia</taxon>
    </lineage>
</organism>
<dbReference type="NCBIfam" id="TIGR03344">
    <property type="entry name" value="VI_effect_Hcp1"/>
    <property type="match status" value="1"/>
</dbReference>
<keyword evidence="2" id="KW-1185">Reference proteome</keyword>